<keyword evidence="8" id="KW-0653">Protein transport</keyword>
<comment type="similarity">
    <text evidence="2">Belongs to the USE1 family.</text>
</comment>
<organism evidence="13 14">
    <name type="scientific">Priapulus caudatus</name>
    <name type="common">Priapulid worm</name>
    <dbReference type="NCBI Taxonomy" id="37621"/>
    <lineage>
        <taxon>Eukaryota</taxon>
        <taxon>Metazoa</taxon>
        <taxon>Ecdysozoa</taxon>
        <taxon>Scalidophora</taxon>
        <taxon>Priapulida</taxon>
        <taxon>Priapulimorpha</taxon>
        <taxon>Priapulimorphida</taxon>
        <taxon>Priapulidae</taxon>
        <taxon>Priapulus</taxon>
    </lineage>
</organism>
<dbReference type="GeneID" id="106809387"/>
<comment type="subcellular location">
    <subcellularLocation>
        <location evidence="1">Endoplasmic reticulum membrane</location>
        <topology evidence="1">Single-pass type IV membrane protein</topology>
    </subcellularLocation>
</comment>
<feature type="compositionally biased region" description="Acidic residues" evidence="12">
    <location>
        <begin position="144"/>
        <end position="153"/>
    </location>
</feature>
<proteinExistence type="inferred from homology"/>
<evidence type="ECO:0000256" key="5">
    <source>
        <dbReference type="ARBA" id="ARBA00022692"/>
    </source>
</evidence>
<evidence type="ECO:0000256" key="8">
    <source>
        <dbReference type="ARBA" id="ARBA00022927"/>
    </source>
</evidence>
<keyword evidence="6" id="KW-0256">Endoplasmic reticulum</keyword>
<evidence type="ECO:0000256" key="11">
    <source>
        <dbReference type="ARBA" id="ARBA00032711"/>
    </source>
</evidence>
<dbReference type="InterPro" id="IPR019150">
    <property type="entry name" value="Vesicle_transport_protein_Use1"/>
</dbReference>
<dbReference type="PANTHER" id="PTHR13050">
    <property type="entry name" value="USE1-LIKE PROTEIN"/>
    <property type="match status" value="1"/>
</dbReference>
<evidence type="ECO:0000256" key="9">
    <source>
        <dbReference type="ARBA" id="ARBA00022989"/>
    </source>
</evidence>
<dbReference type="PANTHER" id="PTHR13050:SF7">
    <property type="entry name" value="VESICLE TRANSPORT PROTEIN USE1"/>
    <property type="match status" value="1"/>
</dbReference>
<feature type="region of interest" description="Disordered" evidence="12">
    <location>
        <begin position="122"/>
        <end position="153"/>
    </location>
</feature>
<keyword evidence="9" id="KW-1133">Transmembrane helix</keyword>
<evidence type="ECO:0000256" key="12">
    <source>
        <dbReference type="SAM" id="MobiDB-lite"/>
    </source>
</evidence>
<dbReference type="Pfam" id="PF09753">
    <property type="entry name" value="Use1"/>
    <property type="match status" value="1"/>
</dbReference>
<evidence type="ECO:0000256" key="1">
    <source>
        <dbReference type="ARBA" id="ARBA00004163"/>
    </source>
</evidence>
<keyword evidence="13" id="KW-1185">Reference proteome</keyword>
<reference evidence="14" key="1">
    <citation type="submission" date="2025-08" db="UniProtKB">
        <authorList>
            <consortium name="RefSeq"/>
        </authorList>
    </citation>
    <scope>IDENTIFICATION</scope>
</reference>
<evidence type="ECO:0000256" key="3">
    <source>
        <dbReference type="ARBA" id="ARBA00015843"/>
    </source>
</evidence>
<accession>A0ABM1E6W7</accession>
<sequence length="218" mass="24719">MSSSRVEINFRRLLSKCESMVADSTSFDWRTENYVESLQQQLLELCNQPSSSTPELLTEYTRRVDFLNGLVKADRLPSASEKALASQLLVPSHMPNRERLTATEELHLQKTSHYTQQMRDELLGRTDGSPGGGLRHRGRQKEKEEEEEGTEDIDVLLRHHERAQEKLAEEMLTFAQTLKHNSLAAHHIITDDTKVSLSKDVESTHSYLANLTFGGATV</sequence>
<evidence type="ECO:0000256" key="7">
    <source>
        <dbReference type="ARBA" id="ARBA00022892"/>
    </source>
</evidence>
<protein>
    <recommendedName>
        <fullName evidence="3">Vesicle transport protein USE1</fullName>
    </recommendedName>
    <alternativeName>
        <fullName evidence="11">USE1-like protein</fullName>
    </alternativeName>
</protein>
<evidence type="ECO:0000256" key="6">
    <source>
        <dbReference type="ARBA" id="ARBA00022824"/>
    </source>
</evidence>
<dbReference type="RefSeq" id="XP_014667938.1">
    <property type="nucleotide sequence ID" value="XM_014812452.1"/>
</dbReference>
<keyword evidence="4" id="KW-0813">Transport</keyword>
<dbReference type="Proteomes" id="UP000695022">
    <property type="component" value="Unplaced"/>
</dbReference>
<evidence type="ECO:0000256" key="10">
    <source>
        <dbReference type="ARBA" id="ARBA00023136"/>
    </source>
</evidence>
<keyword evidence="5" id="KW-0812">Transmembrane</keyword>
<name>A0ABM1E6W7_PRICU</name>
<evidence type="ECO:0000313" key="13">
    <source>
        <dbReference type="Proteomes" id="UP000695022"/>
    </source>
</evidence>
<gene>
    <name evidence="14" type="primary">LOC106809387</name>
</gene>
<evidence type="ECO:0000313" key="14">
    <source>
        <dbReference type="RefSeq" id="XP_014667938.1"/>
    </source>
</evidence>
<evidence type="ECO:0000256" key="4">
    <source>
        <dbReference type="ARBA" id="ARBA00022448"/>
    </source>
</evidence>
<keyword evidence="7" id="KW-0931">ER-Golgi transport</keyword>
<keyword evidence="10" id="KW-0472">Membrane</keyword>
<evidence type="ECO:0000256" key="2">
    <source>
        <dbReference type="ARBA" id="ARBA00007891"/>
    </source>
</evidence>